<dbReference type="CDD" id="cd03443">
    <property type="entry name" value="PaaI_thioesterase"/>
    <property type="match status" value="1"/>
</dbReference>
<sequence length="161" mass="17307">MTDQASSDLMDTLPTQQQMLSMSGLEFMQGILSGALNGPPIAKTLNFWLTEVEDGRITFEGIPGATATNPLRTVHGGWYGTVLDSCMACAVMTKVPKGSYYTTLEFKVNIIRSIPIDRKVKATGVIQHAGRSTGIANGEIRDLETDALYATGSTTCIIMKA</sequence>
<evidence type="ECO:0000259" key="3">
    <source>
        <dbReference type="Pfam" id="PF03061"/>
    </source>
</evidence>
<dbReference type="RefSeq" id="WP_058313995.1">
    <property type="nucleotide sequence ID" value="NZ_CYTO01000024.1"/>
</dbReference>
<keyword evidence="2" id="KW-0378">Hydrolase</keyword>
<feature type="domain" description="Thioesterase" evidence="3">
    <location>
        <begin position="73"/>
        <end position="144"/>
    </location>
</feature>
<dbReference type="AlphaFoldDB" id="A0A0P1IMW3"/>
<organism evidence="4 5">
    <name type="scientific">Cognatishimia activa</name>
    <dbReference type="NCBI Taxonomy" id="1715691"/>
    <lineage>
        <taxon>Bacteria</taxon>
        <taxon>Pseudomonadati</taxon>
        <taxon>Pseudomonadota</taxon>
        <taxon>Alphaproteobacteria</taxon>
        <taxon>Rhodobacterales</taxon>
        <taxon>Paracoccaceae</taxon>
        <taxon>Cognatishimia</taxon>
    </lineage>
</organism>
<dbReference type="PANTHER" id="PTHR21660:SF1">
    <property type="entry name" value="ACYL-COENZYME A THIOESTERASE 13"/>
    <property type="match status" value="1"/>
</dbReference>
<proteinExistence type="inferred from homology"/>
<reference evidence="5" key="1">
    <citation type="submission" date="2015-09" db="EMBL/GenBank/DDBJ databases">
        <authorList>
            <person name="Rodrigo-Torres Lidia"/>
            <person name="Arahal R.David."/>
        </authorList>
    </citation>
    <scope>NUCLEOTIDE SEQUENCE [LARGE SCALE GENOMIC DNA]</scope>
    <source>
        <strain evidence="5">CECT 5114</strain>
    </source>
</reference>
<evidence type="ECO:0000313" key="4">
    <source>
        <dbReference type="EMBL" id="CUK24979.1"/>
    </source>
</evidence>
<dbReference type="NCBIfam" id="TIGR00369">
    <property type="entry name" value="unchar_dom_1"/>
    <property type="match status" value="1"/>
</dbReference>
<evidence type="ECO:0000256" key="2">
    <source>
        <dbReference type="ARBA" id="ARBA00022801"/>
    </source>
</evidence>
<dbReference type="InterPro" id="IPR039298">
    <property type="entry name" value="ACOT13"/>
</dbReference>
<dbReference type="InterPro" id="IPR029069">
    <property type="entry name" value="HotDog_dom_sf"/>
</dbReference>
<evidence type="ECO:0000313" key="5">
    <source>
        <dbReference type="Proteomes" id="UP000051184"/>
    </source>
</evidence>
<accession>A0A0P1IMW3</accession>
<dbReference type="EMBL" id="CYUE01000006">
    <property type="protein sequence ID" value="CUK24979.1"/>
    <property type="molecule type" value="Genomic_DNA"/>
</dbReference>
<dbReference type="InterPro" id="IPR003736">
    <property type="entry name" value="PAAI_dom"/>
</dbReference>
<dbReference type="InterPro" id="IPR006683">
    <property type="entry name" value="Thioestr_dom"/>
</dbReference>
<dbReference type="GO" id="GO:0047617">
    <property type="term" value="F:fatty acyl-CoA hydrolase activity"/>
    <property type="evidence" value="ECO:0007669"/>
    <property type="project" value="InterPro"/>
</dbReference>
<dbReference type="PANTHER" id="PTHR21660">
    <property type="entry name" value="THIOESTERASE SUPERFAMILY MEMBER-RELATED"/>
    <property type="match status" value="1"/>
</dbReference>
<dbReference type="Pfam" id="PF03061">
    <property type="entry name" value="4HBT"/>
    <property type="match status" value="1"/>
</dbReference>
<name>A0A0P1IMW3_9RHOB</name>
<dbReference type="Proteomes" id="UP000051184">
    <property type="component" value="Unassembled WGS sequence"/>
</dbReference>
<gene>
    <name evidence="4" type="ORF">TA5114_00768</name>
</gene>
<dbReference type="Gene3D" id="3.10.129.10">
    <property type="entry name" value="Hotdog Thioesterase"/>
    <property type="match status" value="1"/>
</dbReference>
<dbReference type="SUPFAM" id="SSF54637">
    <property type="entry name" value="Thioesterase/thiol ester dehydrase-isomerase"/>
    <property type="match status" value="1"/>
</dbReference>
<dbReference type="STRING" id="1715691.TA5113_02416"/>
<comment type="similarity">
    <text evidence="1">Belongs to the thioesterase PaaI family.</text>
</comment>
<protein>
    <submittedName>
        <fullName evidence="4">Putative domain 1</fullName>
    </submittedName>
</protein>
<evidence type="ECO:0000256" key="1">
    <source>
        <dbReference type="ARBA" id="ARBA00008324"/>
    </source>
</evidence>
<keyword evidence="5" id="KW-1185">Reference proteome</keyword>